<organism evidence="6 7">
    <name type="scientific">Streptomyces plumbiresistens</name>
    <dbReference type="NCBI Taxonomy" id="511811"/>
    <lineage>
        <taxon>Bacteria</taxon>
        <taxon>Bacillati</taxon>
        <taxon>Actinomycetota</taxon>
        <taxon>Actinomycetes</taxon>
        <taxon>Kitasatosporales</taxon>
        <taxon>Streptomycetaceae</taxon>
        <taxon>Streptomyces</taxon>
    </lineage>
</organism>
<sequence>MELLVSASDPGSLVPAVTRAVAILDALGEAEGRPLSVSEIARALGLPKSSTGNLCASLEAAGMIARNGSGFSLGRKLVELGGRYLATVDQLRDFYELCRRSAHISRETARVAVLDGLDVLYLGRYDGTQPLRLTANIGDRFPANCTATGKAILSTLDPAVAEDRLRGRTLTALSERSLTSVPALMADLAETRERGYAIDDEETTAGILCLAVPVNGFRTDSAPFAISVTVLKARLDDEFREALLKDLRVIAAGLENPMLPQGAQRPGSG</sequence>
<dbReference type="EMBL" id="BAAAZX010000003">
    <property type="protein sequence ID" value="GAA3982775.1"/>
    <property type="molecule type" value="Genomic_DNA"/>
</dbReference>
<evidence type="ECO:0000313" key="6">
    <source>
        <dbReference type="EMBL" id="GAA3982775.1"/>
    </source>
</evidence>
<keyword evidence="2" id="KW-0238">DNA-binding</keyword>
<evidence type="ECO:0000256" key="3">
    <source>
        <dbReference type="ARBA" id="ARBA00023163"/>
    </source>
</evidence>
<evidence type="ECO:0000256" key="2">
    <source>
        <dbReference type="ARBA" id="ARBA00023125"/>
    </source>
</evidence>
<dbReference type="SUPFAM" id="SSF46785">
    <property type="entry name" value="Winged helix' DNA-binding domain"/>
    <property type="match status" value="1"/>
</dbReference>
<keyword evidence="7" id="KW-1185">Reference proteome</keyword>
<dbReference type="Pfam" id="PF09339">
    <property type="entry name" value="HTH_IclR"/>
    <property type="match status" value="1"/>
</dbReference>
<keyword evidence="1" id="KW-0805">Transcription regulation</keyword>
<evidence type="ECO:0000259" key="5">
    <source>
        <dbReference type="PROSITE" id="PS51078"/>
    </source>
</evidence>
<dbReference type="PANTHER" id="PTHR30136:SF24">
    <property type="entry name" value="HTH-TYPE TRANSCRIPTIONAL REPRESSOR ALLR"/>
    <property type="match status" value="1"/>
</dbReference>
<dbReference type="SMART" id="SM00346">
    <property type="entry name" value="HTH_ICLR"/>
    <property type="match status" value="1"/>
</dbReference>
<evidence type="ECO:0000259" key="4">
    <source>
        <dbReference type="PROSITE" id="PS51077"/>
    </source>
</evidence>
<dbReference type="Gene3D" id="1.10.10.10">
    <property type="entry name" value="Winged helix-like DNA-binding domain superfamily/Winged helix DNA-binding domain"/>
    <property type="match status" value="1"/>
</dbReference>
<dbReference type="Proteomes" id="UP001500456">
    <property type="component" value="Unassembled WGS sequence"/>
</dbReference>
<dbReference type="InterPro" id="IPR029016">
    <property type="entry name" value="GAF-like_dom_sf"/>
</dbReference>
<dbReference type="Pfam" id="PF01614">
    <property type="entry name" value="IclR_C"/>
    <property type="match status" value="1"/>
</dbReference>
<dbReference type="InterPro" id="IPR036388">
    <property type="entry name" value="WH-like_DNA-bd_sf"/>
</dbReference>
<proteinExistence type="predicted"/>
<keyword evidence="3" id="KW-0804">Transcription</keyword>
<dbReference type="InterPro" id="IPR050707">
    <property type="entry name" value="HTH_MetabolicPath_Reg"/>
</dbReference>
<protein>
    <submittedName>
        <fullName evidence="6">IclR family transcriptional regulator</fullName>
    </submittedName>
</protein>
<dbReference type="InterPro" id="IPR005471">
    <property type="entry name" value="Tscrpt_reg_IclR_N"/>
</dbReference>
<feature type="domain" description="IclR-ED" evidence="5">
    <location>
        <begin position="76"/>
        <end position="260"/>
    </location>
</feature>
<dbReference type="PROSITE" id="PS51078">
    <property type="entry name" value="ICLR_ED"/>
    <property type="match status" value="1"/>
</dbReference>
<name>A0ABP7QI16_9ACTN</name>
<dbReference type="RefSeq" id="WP_329334252.1">
    <property type="nucleotide sequence ID" value="NZ_BAAAZX010000003.1"/>
</dbReference>
<reference evidence="7" key="1">
    <citation type="journal article" date="2019" name="Int. J. Syst. Evol. Microbiol.">
        <title>The Global Catalogue of Microorganisms (GCM) 10K type strain sequencing project: providing services to taxonomists for standard genome sequencing and annotation.</title>
        <authorList>
            <consortium name="The Broad Institute Genomics Platform"/>
            <consortium name="The Broad Institute Genome Sequencing Center for Infectious Disease"/>
            <person name="Wu L."/>
            <person name="Ma J."/>
        </authorList>
    </citation>
    <scope>NUCLEOTIDE SEQUENCE [LARGE SCALE GENOMIC DNA]</scope>
    <source>
        <strain evidence="7">JCM 16924</strain>
    </source>
</reference>
<dbReference type="InterPro" id="IPR036390">
    <property type="entry name" value="WH_DNA-bd_sf"/>
</dbReference>
<feature type="domain" description="HTH iclR-type" evidence="4">
    <location>
        <begin position="14"/>
        <end position="75"/>
    </location>
</feature>
<dbReference type="InterPro" id="IPR014757">
    <property type="entry name" value="Tscrpt_reg_IclR_C"/>
</dbReference>
<accession>A0ABP7QI16</accession>
<gene>
    <name evidence="6" type="ORF">GCM10022232_13920</name>
</gene>
<dbReference type="SUPFAM" id="SSF55781">
    <property type="entry name" value="GAF domain-like"/>
    <property type="match status" value="1"/>
</dbReference>
<dbReference type="PROSITE" id="PS51077">
    <property type="entry name" value="HTH_ICLR"/>
    <property type="match status" value="1"/>
</dbReference>
<evidence type="ECO:0000313" key="7">
    <source>
        <dbReference type="Proteomes" id="UP001500456"/>
    </source>
</evidence>
<comment type="caution">
    <text evidence="6">The sequence shown here is derived from an EMBL/GenBank/DDBJ whole genome shotgun (WGS) entry which is preliminary data.</text>
</comment>
<dbReference type="Gene3D" id="3.30.450.40">
    <property type="match status" value="1"/>
</dbReference>
<evidence type="ECO:0000256" key="1">
    <source>
        <dbReference type="ARBA" id="ARBA00023015"/>
    </source>
</evidence>
<dbReference type="PANTHER" id="PTHR30136">
    <property type="entry name" value="HELIX-TURN-HELIX TRANSCRIPTIONAL REGULATOR, ICLR FAMILY"/>
    <property type="match status" value="1"/>
</dbReference>